<sequence>MGKFIIKTTKTGFTFSLKAGNGEVIATGGEVYNTLASVKNGIASVMKNAPEANLEDQTVEGFQTETNPKFEIYKDKSGEFRFRLKARNGETIAASEGYVKKDSCKKGIASVRKNAVDAPIIEPEPDKK</sequence>
<dbReference type="PANTHER" id="PTHR40606">
    <property type="match status" value="1"/>
</dbReference>
<proteinExistence type="predicted"/>
<dbReference type="Pfam" id="PF07411">
    <property type="entry name" value="DUF1508"/>
    <property type="match status" value="2"/>
</dbReference>
<dbReference type="SUPFAM" id="SSF160113">
    <property type="entry name" value="YegP-like"/>
    <property type="match status" value="2"/>
</dbReference>
<feature type="domain" description="DUF1508" evidence="1">
    <location>
        <begin position="12"/>
        <end position="56"/>
    </location>
</feature>
<protein>
    <recommendedName>
        <fullName evidence="1">DUF1508 domain-containing protein</fullName>
    </recommendedName>
</protein>
<evidence type="ECO:0000313" key="3">
    <source>
        <dbReference type="Proteomes" id="UP000184394"/>
    </source>
</evidence>
<organism evidence="2 3">
    <name type="scientific">Ruminococcus flavefaciens</name>
    <dbReference type="NCBI Taxonomy" id="1265"/>
    <lineage>
        <taxon>Bacteria</taxon>
        <taxon>Bacillati</taxon>
        <taxon>Bacillota</taxon>
        <taxon>Clostridia</taxon>
        <taxon>Eubacteriales</taxon>
        <taxon>Oscillospiraceae</taxon>
        <taxon>Ruminococcus</taxon>
    </lineage>
</organism>
<dbReference type="PANTHER" id="PTHR40606:SF1">
    <property type="entry name" value="UPF0339 PROTEIN YEGP"/>
    <property type="match status" value="1"/>
</dbReference>
<accession>A0A1M7JJW9</accession>
<evidence type="ECO:0000259" key="1">
    <source>
        <dbReference type="Pfam" id="PF07411"/>
    </source>
</evidence>
<dbReference type="AlphaFoldDB" id="A0A1M7JJW9"/>
<gene>
    <name evidence="2" type="ORF">SAMN04487860_10653</name>
</gene>
<dbReference type="RefSeq" id="WP_072950452.1">
    <property type="nucleotide sequence ID" value="NZ_FRCT01000006.1"/>
</dbReference>
<dbReference type="OrthoDB" id="9802792at2"/>
<dbReference type="Proteomes" id="UP000184394">
    <property type="component" value="Unassembled WGS sequence"/>
</dbReference>
<reference evidence="2 3" key="1">
    <citation type="submission" date="2016-11" db="EMBL/GenBank/DDBJ databases">
        <authorList>
            <person name="Jaros S."/>
            <person name="Januszkiewicz K."/>
            <person name="Wedrychowicz H."/>
        </authorList>
    </citation>
    <scope>NUCLEOTIDE SEQUENCE [LARGE SCALE GENOMIC DNA]</scope>
    <source>
        <strain evidence="2 3">Y1</strain>
    </source>
</reference>
<dbReference type="InterPro" id="IPR051141">
    <property type="entry name" value="UPF0339_domain"/>
</dbReference>
<feature type="domain" description="DUF1508" evidence="1">
    <location>
        <begin position="75"/>
        <end position="122"/>
    </location>
</feature>
<dbReference type="InterPro" id="IPR036913">
    <property type="entry name" value="YegP-like_sf"/>
</dbReference>
<dbReference type="Gene3D" id="2.30.29.80">
    <property type="match status" value="1"/>
</dbReference>
<dbReference type="Gene3D" id="3.30.160.160">
    <property type="entry name" value="YegP-like"/>
    <property type="match status" value="1"/>
</dbReference>
<name>A0A1M7JJW9_RUMFL</name>
<evidence type="ECO:0000313" key="2">
    <source>
        <dbReference type="EMBL" id="SHM53304.1"/>
    </source>
</evidence>
<dbReference type="EMBL" id="FRCT01000006">
    <property type="protein sequence ID" value="SHM53304.1"/>
    <property type="molecule type" value="Genomic_DNA"/>
</dbReference>
<dbReference type="InterPro" id="IPR010879">
    <property type="entry name" value="DUF1508"/>
</dbReference>